<feature type="transmembrane region" description="Helical" evidence="7">
    <location>
        <begin position="130"/>
        <end position="149"/>
    </location>
</feature>
<organism evidence="9">
    <name type="scientific">Scylla olivacea</name>
    <name type="common">Orange mud crab</name>
    <name type="synonym">Cancer olivacea</name>
    <dbReference type="NCBI Taxonomy" id="85551"/>
    <lineage>
        <taxon>Eukaryota</taxon>
        <taxon>Metazoa</taxon>
        <taxon>Ecdysozoa</taxon>
        <taxon>Arthropoda</taxon>
        <taxon>Crustacea</taxon>
        <taxon>Multicrustacea</taxon>
        <taxon>Malacostraca</taxon>
        <taxon>Eumalacostraca</taxon>
        <taxon>Eucarida</taxon>
        <taxon>Decapoda</taxon>
        <taxon>Pleocyemata</taxon>
        <taxon>Brachyura</taxon>
        <taxon>Eubrachyura</taxon>
        <taxon>Portunoidea</taxon>
        <taxon>Portunidae</taxon>
        <taxon>Portuninae</taxon>
        <taxon>Scylla</taxon>
    </lineage>
</organism>
<reference evidence="9" key="1">
    <citation type="submission" date="2015-09" db="EMBL/GenBank/DDBJ databases">
        <title>Scylla olivacea transcriptome.</title>
        <authorList>
            <person name="Ikhwanuddin M."/>
        </authorList>
    </citation>
    <scope>NUCLEOTIDE SEQUENCE</scope>
</reference>
<dbReference type="PANTHER" id="PTHR44733">
    <property type="entry name" value="DNAJ HOMOLOG SUBFAMILY C MEMBER 22"/>
    <property type="match status" value="1"/>
</dbReference>
<feature type="transmembrane region" description="Helical" evidence="7">
    <location>
        <begin position="78"/>
        <end position="97"/>
    </location>
</feature>
<evidence type="ECO:0000259" key="8">
    <source>
        <dbReference type="PROSITE" id="PS50076"/>
    </source>
</evidence>
<dbReference type="Pfam" id="PF00226">
    <property type="entry name" value="DnaJ"/>
    <property type="match status" value="1"/>
</dbReference>
<feature type="transmembrane region" description="Helical" evidence="7">
    <location>
        <begin position="156"/>
        <end position="179"/>
    </location>
</feature>
<dbReference type="Pfam" id="PF05154">
    <property type="entry name" value="TM2"/>
    <property type="match status" value="1"/>
</dbReference>
<dbReference type="PROSITE" id="PS50076">
    <property type="entry name" value="DNAJ_2"/>
    <property type="match status" value="1"/>
</dbReference>
<keyword evidence="4 7" id="KW-0812">Transmembrane</keyword>
<keyword evidence="5 7" id="KW-1133">Transmembrane helix</keyword>
<protein>
    <recommendedName>
        <fullName evidence="3">DnaJ homolog subfamily C member 22</fullName>
    </recommendedName>
</protein>
<evidence type="ECO:0000256" key="5">
    <source>
        <dbReference type="ARBA" id="ARBA00022989"/>
    </source>
</evidence>
<evidence type="ECO:0000256" key="1">
    <source>
        <dbReference type="ARBA" id="ARBA00002080"/>
    </source>
</evidence>
<evidence type="ECO:0000256" key="3">
    <source>
        <dbReference type="ARBA" id="ARBA00020945"/>
    </source>
</evidence>
<name>A0A0P4WC06_SCYOL</name>
<sequence>MQYYEFYDDGEGPEEGSVAKDVNPVGYIAGGDLDFRKRPRPRPVKKATKSIWIAYICWLLGGWCSLHLLYLRRDRQALIWYTTFFGFAGVGIVRDFFRIPEYVRDINESNQYVEQLTSKMKKYSKPPFSLVRFVGQILTGNSWSFLLGAAVPREPIFGVSLVPLVHLAPVGAALAVWIIGNIGREQGSLKWAMIGALGVVPISFIHPPVTNFSAVTSTVLFNWKGKKWLRTPYPKTHICKRLATLLMCGLVFTSLWASHFYFNATVTDKNGEEIKMRDAAKNFINSPMFLEFKRNLGVLYSNILEYGWKTAWTNFIELLDPQGEMHALKVLGLKKGASQEEIKSAYKELAREWHPDKHREKKEEANARFVEIQAAYERLSAIKNQRKLRNKLEEER</sequence>
<dbReference type="InterPro" id="IPR036869">
    <property type="entry name" value="J_dom_sf"/>
</dbReference>
<dbReference type="AlphaFoldDB" id="A0A0P4WC06"/>
<feature type="transmembrane region" description="Helical" evidence="7">
    <location>
        <begin position="51"/>
        <end position="71"/>
    </location>
</feature>
<proteinExistence type="predicted"/>
<feature type="domain" description="J" evidence="8">
    <location>
        <begin position="326"/>
        <end position="393"/>
    </location>
</feature>
<dbReference type="PRINTS" id="PR00625">
    <property type="entry name" value="JDOMAIN"/>
</dbReference>
<dbReference type="InterPro" id="IPR001623">
    <property type="entry name" value="DnaJ_domain"/>
</dbReference>
<feature type="transmembrane region" description="Helical" evidence="7">
    <location>
        <begin position="242"/>
        <end position="262"/>
    </location>
</feature>
<dbReference type="InterPro" id="IPR007829">
    <property type="entry name" value="TM2"/>
</dbReference>
<dbReference type="PANTHER" id="PTHR44733:SF1">
    <property type="entry name" value="DNAJ HOMOLOG SUBFAMILY C MEMBER 22"/>
    <property type="match status" value="1"/>
</dbReference>
<evidence type="ECO:0000256" key="2">
    <source>
        <dbReference type="ARBA" id="ARBA00004141"/>
    </source>
</evidence>
<dbReference type="CDD" id="cd06257">
    <property type="entry name" value="DnaJ"/>
    <property type="match status" value="1"/>
</dbReference>
<evidence type="ECO:0000256" key="4">
    <source>
        <dbReference type="ARBA" id="ARBA00022692"/>
    </source>
</evidence>
<dbReference type="Gene3D" id="1.10.287.110">
    <property type="entry name" value="DnaJ domain"/>
    <property type="match status" value="1"/>
</dbReference>
<comment type="function">
    <text evidence="1">May function as a co-chaperone.</text>
</comment>
<comment type="subcellular location">
    <subcellularLocation>
        <location evidence="2">Membrane</location>
        <topology evidence="2">Multi-pass membrane protein</topology>
    </subcellularLocation>
</comment>
<accession>A0A0P4WC06</accession>
<dbReference type="SMART" id="SM00271">
    <property type="entry name" value="DnaJ"/>
    <property type="match status" value="1"/>
</dbReference>
<dbReference type="EMBL" id="GDRN01070676">
    <property type="protein sequence ID" value="JAI63833.1"/>
    <property type="molecule type" value="Transcribed_RNA"/>
</dbReference>
<evidence type="ECO:0000256" key="7">
    <source>
        <dbReference type="SAM" id="Phobius"/>
    </source>
</evidence>
<evidence type="ECO:0000256" key="6">
    <source>
        <dbReference type="ARBA" id="ARBA00023136"/>
    </source>
</evidence>
<feature type="transmembrane region" description="Helical" evidence="7">
    <location>
        <begin position="191"/>
        <end position="221"/>
    </location>
</feature>
<keyword evidence="6 7" id="KW-0472">Membrane</keyword>
<dbReference type="SUPFAM" id="SSF46565">
    <property type="entry name" value="Chaperone J-domain"/>
    <property type="match status" value="1"/>
</dbReference>
<evidence type="ECO:0000313" key="9">
    <source>
        <dbReference type="EMBL" id="JAI63833.1"/>
    </source>
</evidence>
<dbReference type="GO" id="GO:0016020">
    <property type="term" value="C:membrane"/>
    <property type="evidence" value="ECO:0007669"/>
    <property type="project" value="UniProtKB-SubCell"/>
</dbReference>